<name>A0ABD0KW21_9CAEN</name>
<dbReference type="Pfam" id="PF25898">
    <property type="entry name" value="LolA_2nd_metazoa"/>
    <property type="match status" value="1"/>
</dbReference>
<evidence type="ECO:0000313" key="4">
    <source>
        <dbReference type="Proteomes" id="UP001519460"/>
    </source>
</evidence>
<dbReference type="InterPro" id="IPR058831">
    <property type="entry name" value="LolA-like_dom_2nd"/>
</dbReference>
<dbReference type="EMBL" id="JACVVK020000114">
    <property type="protein sequence ID" value="KAK7491498.1"/>
    <property type="molecule type" value="Genomic_DNA"/>
</dbReference>
<gene>
    <name evidence="3" type="ORF">BaRGS_00017327</name>
</gene>
<reference evidence="3 4" key="1">
    <citation type="journal article" date="2023" name="Sci. Data">
        <title>Genome assembly of the Korean intertidal mud-creeper Batillaria attramentaria.</title>
        <authorList>
            <person name="Patra A.K."/>
            <person name="Ho P.T."/>
            <person name="Jun S."/>
            <person name="Lee S.J."/>
            <person name="Kim Y."/>
            <person name="Won Y.J."/>
        </authorList>
    </citation>
    <scope>NUCLEOTIDE SEQUENCE [LARGE SCALE GENOMIC DNA]</scope>
    <source>
        <strain evidence="3">Wonlab-2016</strain>
    </source>
</reference>
<dbReference type="AlphaFoldDB" id="A0ABD0KW21"/>
<dbReference type="PANTHER" id="PTHR36902">
    <property type="entry name" value="ENRICHED IN SURFACE-LABELED PROTEOME PROTEIN 9"/>
    <property type="match status" value="1"/>
</dbReference>
<keyword evidence="1" id="KW-1133">Transmembrane helix</keyword>
<protein>
    <recommendedName>
        <fullName evidence="2">LolA-like domain-containing protein</fullName>
    </recommendedName>
</protein>
<dbReference type="PANTHER" id="PTHR36902:SF1">
    <property type="entry name" value="ENRICHED IN SURFACE-LABELED PROTEOME PROTEIN 9"/>
    <property type="match status" value="1"/>
</dbReference>
<organism evidence="3 4">
    <name type="scientific">Batillaria attramentaria</name>
    <dbReference type="NCBI Taxonomy" id="370345"/>
    <lineage>
        <taxon>Eukaryota</taxon>
        <taxon>Metazoa</taxon>
        <taxon>Spiralia</taxon>
        <taxon>Lophotrochozoa</taxon>
        <taxon>Mollusca</taxon>
        <taxon>Gastropoda</taxon>
        <taxon>Caenogastropoda</taxon>
        <taxon>Sorbeoconcha</taxon>
        <taxon>Cerithioidea</taxon>
        <taxon>Batillariidae</taxon>
        <taxon>Batillaria</taxon>
    </lineage>
</organism>
<keyword evidence="1" id="KW-0472">Membrane</keyword>
<comment type="caution">
    <text evidence="3">The sequence shown here is derived from an EMBL/GenBank/DDBJ whole genome shotgun (WGS) entry which is preliminary data.</text>
</comment>
<sequence length="638" mass="72096">MTEIEWKDLLHSRSYLVKDYADLPNKREAIVISPPFHSDVKFLFDFFTQDVIVDSLGDDGSCTVVRGRPGYTHTYQNHFWLTSFDTLFRQFIGSQDFWGLKLNDNDMACLIGCNTSYCLDLSVQIHWMSPYQPPNSMVPIRVQYWGRETNGSQVTEYSVVGDLNQFQRSPTMAPDIFAVSQHPRMLGIFARANEPSTFFISFLSISIRTGESMRFPTFPDRFSLLMEKVDVDFKRIVYEELWYDRTLKMVRWDNKPALGRDDDPLTYIFDFNFGVKYIIDRHLMHCDPYTPIVQGDDFTTVSSNGTLEMITAAAYFHAELTDIQYAGQATVRDVLCDTWVGQYFDRDANRIVTVQWYFTVREWMEAVGSVEGAGAFFRMEIWNGGSRNPDIYNVLRYNPSPPDIDDFDFSECYGFHQKKHFTAEFKVLNAAKFPLLSRRYLKQQVVTQMASRLQIQPNRFTDITFDFGGDGGNGTGVLYMTGTLLDRATANGKPLQGVFDFMVGSIAASHFQIFLADPQEETQCSCPAPTPCPTQNVTCPQTPCPCTTPAGPSDCPPPVPCSTPSTTPCSCPSVQTPCQGMQAQETVSTGVSVGALVGGLIGTLLLGLIIGFVVTRFYHVLRVDRNPMTINLMDNDRY</sequence>
<evidence type="ECO:0000256" key="1">
    <source>
        <dbReference type="SAM" id="Phobius"/>
    </source>
</evidence>
<feature type="domain" description="LolA-like" evidence="2">
    <location>
        <begin position="212"/>
        <end position="413"/>
    </location>
</feature>
<evidence type="ECO:0000313" key="3">
    <source>
        <dbReference type="EMBL" id="KAK7491498.1"/>
    </source>
</evidence>
<keyword evidence="1" id="KW-0812">Transmembrane</keyword>
<feature type="transmembrane region" description="Helical" evidence="1">
    <location>
        <begin position="593"/>
        <end position="618"/>
    </location>
</feature>
<proteinExistence type="predicted"/>
<dbReference type="Proteomes" id="UP001519460">
    <property type="component" value="Unassembled WGS sequence"/>
</dbReference>
<accession>A0ABD0KW21</accession>
<keyword evidence="4" id="KW-1185">Reference proteome</keyword>
<evidence type="ECO:0000259" key="2">
    <source>
        <dbReference type="Pfam" id="PF25898"/>
    </source>
</evidence>